<evidence type="ECO:0000313" key="1">
    <source>
        <dbReference type="EMBL" id="EFU38587.1"/>
    </source>
</evidence>
<protein>
    <submittedName>
        <fullName evidence="1">Uncharacterized protein</fullName>
    </submittedName>
</protein>
<comment type="caution">
    <text evidence="1">The sequence shown here is derived from an EMBL/GenBank/DDBJ whole genome shotgun (WGS) entry which is preliminary data.</text>
</comment>
<dbReference type="EMBL" id="ADHJ01000049">
    <property type="protein sequence ID" value="EFU38587.1"/>
    <property type="molecule type" value="Genomic_DNA"/>
</dbReference>
<dbReference type="RefSeq" id="WP_006212451.1">
    <property type="nucleotide sequence ID" value="NZ_ADHJ01000049.1"/>
</dbReference>
<proteinExistence type="predicted"/>
<dbReference type="AlphaFoldDB" id="A0A2R9SMH7"/>
<gene>
    <name evidence="1" type="ORF">PVOR_28679</name>
</gene>
<dbReference type="Proteomes" id="UP000003094">
    <property type="component" value="Unassembled WGS sequence"/>
</dbReference>
<dbReference type="KEGG" id="pvo:PVOR_28679"/>
<sequence length="124" mass="14311">MTEAPYWDKHEMLKALKQDGIRKPRLYDMGFAHNNCGGFCVRAGQGHFINLLQNKRSLYLFHEQKELDMQEYLGRTDVSILTREVKGDEEKLTLRQLREEWESGLGNQIDLNDLDGCGCFASDA</sequence>
<name>A0A2R9SMH7_9BACL</name>
<accession>A0A2R9SMH7</accession>
<evidence type="ECO:0000313" key="2">
    <source>
        <dbReference type="Proteomes" id="UP000003094"/>
    </source>
</evidence>
<organism evidence="1 2">
    <name type="scientific">Paenibacillus vortex V453</name>
    <dbReference type="NCBI Taxonomy" id="715225"/>
    <lineage>
        <taxon>Bacteria</taxon>
        <taxon>Bacillati</taxon>
        <taxon>Bacillota</taxon>
        <taxon>Bacilli</taxon>
        <taxon>Bacillales</taxon>
        <taxon>Paenibacillaceae</taxon>
        <taxon>Paenibacillus</taxon>
    </lineage>
</organism>
<keyword evidence="2" id="KW-1185">Reference proteome</keyword>
<reference evidence="1 2" key="1">
    <citation type="journal article" date="2010" name="BMC Genomics">
        <title>Genome sequence of the pattern forming Paenibacillus vortex bacterium reveals potential for thriving in complex environments.</title>
        <authorList>
            <person name="Sirota-Madi A."/>
            <person name="Olender T."/>
            <person name="Helman Y."/>
            <person name="Ingham C."/>
            <person name="Brainis I."/>
            <person name="Roth D."/>
            <person name="Hagi E."/>
            <person name="Brodsky L."/>
            <person name="Leshkowitz D."/>
            <person name="Galatenko V."/>
            <person name="Nikolaev V."/>
            <person name="Mugasimangalam R.C."/>
            <person name="Bransburg-Zabary S."/>
            <person name="Gutnick D.L."/>
            <person name="Lancet D."/>
            <person name="Ben-Jacob E."/>
        </authorList>
    </citation>
    <scope>NUCLEOTIDE SEQUENCE [LARGE SCALE GENOMIC DNA]</scope>
    <source>
        <strain evidence="1 2">V453</strain>
    </source>
</reference>